<dbReference type="AlphaFoldDB" id="A0A5J5ATB1"/>
<accession>A0A5J5ATB1</accession>
<gene>
    <name evidence="1" type="ORF">F0562_030987</name>
</gene>
<dbReference type="Proteomes" id="UP000325577">
    <property type="component" value="Linkage Group LG18"/>
</dbReference>
<evidence type="ECO:0000313" key="2">
    <source>
        <dbReference type="Proteomes" id="UP000325577"/>
    </source>
</evidence>
<sequence>MLLLFLRCSFGQATLELRVIQDFKHIHMVFFFTQSIAFLHSNHQISSYTLLTLLAKHDVLIIWRWFGICRALEGVKLPAQPHDVRMLSVGVVFLNERLLS</sequence>
<protein>
    <submittedName>
        <fullName evidence="1">Uncharacterized protein</fullName>
    </submittedName>
</protein>
<evidence type="ECO:0000313" key="1">
    <source>
        <dbReference type="EMBL" id="KAA8533579.1"/>
    </source>
</evidence>
<proteinExistence type="predicted"/>
<keyword evidence="2" id="KW-1185">Reference proteome</keyword>
<organism evidence="1 2">
    <name type="scientific">Nyssa sinensis</name>
    <dbReference type="NCBI Taxonomy" id="561372"/>
    <lineage>
        <taxon>Eukaryota</taxon>
        <taxon>Viridiplantae</taxon>
        <taxon>Streptophyta</taxon>
        <taxon>Embryophyta</taxon>
        <taxon>Tracheophyta</taxon>
        <taxon>Spermatophyta</taxon>
        <taxon>Magnoliopsida</taxon>
        <taxon>eudicotyledons</taxon>
        <taxon>Gunneridae</taxon>
        <taxon>Pentapetalae</taxon>
        <taxon>asterids</taxon>
        <taxon>Cornales</taxon>
        <taxon>Nyssaceae</taxon>
        <taxon>Nyssa</taxon>
    </lineage>
</organism>
<dbReference type="EMBL" id="CM018041">
    <property type="protein sequence ID" value="KAA8533579.1"/>
    <property type="molecule type" value="Genomic_DNA"/>
</dbReference>
<name>A0A5J5ATB1_9ASTE</name>
<reference evidence="1 2" key="1">
    <citation type="submission" date="2019-09" db="EMBL/GenBank/DDBJ databases">
        <title>A chromosome-level genome assembly of the Chinese tupelo Nyssa sinensis.</title>
        <authorList>
            <person name="Yang X."/>
            <person name="Kang M."/>
            <person name="Yang Y."/>
            <person name="Xiong H."/>
            <person name="Wang M."/>
            <person name="Zhang Z."/>
            <person name="Wang Z."/>
            <person name="Wu H."/>
            <person name="Ma T."/>
            <person name="Liu J."/>
            <person name="Xi Z."/>
        </authorList>
    </citation>
    <scope>NUCLEOTIDE SEQUENCE [LARGE SCALE GENOMIC DNA]</scope>
    <source>
        <strain evidence="1">J267</strain>
        <tissue evidence="1">Leaf</tissue>
    </source>
</reference>